<comment type="caution">
    <text evidence="3">The sequence shown here is derived from an EMBL/GenBank/DDBJ whole genome shotgun (WGS) entry which is preliminary data.</text>
</comment>
<gene>
    <name evidence="3" type="ORF">B0T10DRAFT_114585</name>
</gene>
<keyword evidence="2" id="KW-1133">Transmembrane helix</keyword>
<keyword evidence="2" id="KW-0812">Transmembrane</keyword>
<feature type="region of interest" description="Disordered" evidence="1">
    <location>
        <begin position="1"/>
        <end position="32"/>
    </location>
</feature>
<feature type="transmembrane region" description="Helical" evidence="2">
    <location>
        <begin position="145"/>
        <end position="166"/>
    </location>
</feature>
<proteinExistence type="predicted"/>
<evidence type="ECO:0000256" key="1">
    <source>
        <dbReference type="SAM" id="MobiDB-lite"/>
    </source>
</evidence>
<protein>
    <submittedName>
        <fullName evidence="3">Uncharacterized protein</fullName>
    </submittedName>
</protein>
<keyword evidence="2" id="KW-0472">Membrane</keyword>
<dbReference type="AlphaFoldDB" id="A0A9P8WGQ2"/>
<evidence type="ECO:0000313" key="3">
    <source>
        <dbReference type="EMBL" id="KAH6898589.1"/>
    </source>
</evidence>
<dbReference type="Proteomes" id="UP000777438">
    <property type="component" value="Unassembled WGS sequence"/>
</dbReference>
<organism evidence="3 4">
    <name type="scientific">Thelonectria olida</name>
    <dbReference type="NCBI Taxonomy" id="1576542"/>
    <lineage>
        <taxon>Eukaryota</taxon>
        <taxon>Fungi</taxon>
        <taxon>Dikarya</taxon>
        <taxon>Ascomycota</taxon>
        <taxon>Pezizomycotina</taxon>
        <taxon>Sordariomycetes</taxon>
        <taxon>Hypocreomycetidae</taxon>
        <taxon>Hypocreales</taxon>
        <taxon>Nectriaceae</taxon>
        <taxon>Thelonectria</taxon>
    </lineage>
</organism>
<evidence type="ECO:0000256" key="2">
    <source>
        <dbReference type="SAM" id="Phobius"/>
    </source>
</evidence>
<dbReference type="EMBL" id="JAGPYM010000002">
    <property type="protein sequence ID" value="KAH6898589.1"/>
    <property type="molecule type" value="Genomic_DNA"/>
</dbReference>
<evidence type="ECO:0000313" key="4">
    <source>
        <dbReference type="Proteomes" id="UP000777438"/>
    </source>
</evidence>
<reference evidence="3 4" key="1">
    <citation type="journal article" date="2021" name="Nat. Commun.">
        <title>Genetic determinants of endophytism in the Arabidopsis root mycobiome.</title>
        <authorList>
            <person name="Mesny F."/>
            <person name="Miyauchi S."/>
            <person name="Thiergart T."/>
            <person name="Pickel B."/>
            <person name="Atanasova L."/>
            <person name="Karlsson M."/>
            <person name="Huettel B."/>
            <person name="Barry K.W."/>
            <person name="Haridas S."/>
            <person name="Chen C."/>
            <person name="Bauer D."/>
            <person name="Andreopoulos W."/>
            <person name="Pangilinan J."/>
            <person name="LaButti K."/>
            <person name="Riley R."/>
            <person name="Lipzen A."/>
            <person name="Clum A."/>
            <person name="Drula E."/>
            <person name="Henrissat B."/>
            <person name="Kohler A."/>
            <person name="Grigoriev I.V."/>
            <person name="Martin F.M."/>
            <person name="Hacquard S."/>
        </authorList>
    </citation>
    <scope>NUCLEOTIDE SEQUENCE [LARGE SCALE GENOMIC DNA]</scope>
    <source>
        <strain evidence="3 4">MPI-CAGE-CH-0241</strain>
    </source>
</reference>
<sequence length="174" mass="19287">MEALPLASSTSSRTLLPPGSPAGSPVPFRSSLSPEQVETLDLKLGHDREKRLQQIFQLVVCQSFSQSFVFHCKSSILPPKIASPTWTYLGSPIYGIKMKTATTSDVNARCFLGILDKKPVAPQCLTSPCSAGTSLEQLRWRTHTLFAFPLLAVCVCRLFPMALHWASVIRRRRE</sequence>
<keyword evidence="4" id="KW-1185">Reference proteome</keyword>
<accession>A0A9P8WGQ2</accession>
<name>A0A9P8WGQ2_9HYPO</name>